<evidence type="ECO:0000313" key="7">
    <source>
        <dbReference type="Proteomes" id="UP001237595"/>
    </source>
</evidence>
<evidence type="ECO:0000256" key="2">
    <source>
        <dbReference type="ARBA" id="ARBA00022729"/>
    </source>
</evidence>
<keyword evidence="2 4" id="KW-0732">Signal</keyword>
<feature type="signal peptide" evidence="4">
    <location>
        <begin position="1"/>
        <end position="25"/>
    </location>
</feature>
<dbReference type="Pfam" id="PF00561">
    <property type="entry name" value="Abhydrolase_1"/>
    <property type="match status" value="1"/>
</dbReference>
<dbReference type="GO" id="GO:0016787">
    <property type="term" value="F:hydrolase activity"/>
    <property type="evidence" value="ECO:0007669"/>
    <property type="project" value="UniProtKB-KW"/>
</dbReference>
<dbReference type="SUPFAM" id="SSF53474">
    <property type="entry name" value="alpha/beta-Hydrolases"/>
    <property type="match status" value="1"/>
</dbReference>
<feature type="chain" id="PRO_5047492048" evidence="4">
    <location>
        <begin position="26"/>
        <end position="498"/>
    </location>
</feature>
<protein>
    <submittedName>
        <fullName evidence="6">Alpha/beta hydrolase</fullName>
    </submittedName>
</protein>
<dbReference type="EMBL" id="JASAOF010000023">
    <property type="protein sequence ID" value="MDI2031990.1"/>
    <property type="molecule type" value="Genomic_DNA"/>
</dbReference>
<reference evidence="6 7" key="1">
    <citation type="submission" date="2023-04" db="EMBL/GenBank/DDBJ databases">
        <title>Draft genome sequence of Saccharopolyspora sp. TS4A08 isolated from sweet potato rhizospheric soil.</title>
        <authorList>
            <person name="Suksaard P."/>
            <person name="Duangmal K."/>
        </authorList>
    </citation>
    <scope>NUCLEOTIDE SEQUENCE [LARGE SCALE GENOMIC DNA]</scope>
    <source>
        <strain evidence="6 7">TS4A08</strain>
    </source>
</reference>
<comment type="similarity">
    <text evidence="1">Belongs to the peptidase S33 family.</text>
</comment>
<name>A0ABT6PVF9_9PSEU</name>
<dbReference type="PANTHER" id="PTHR43248:SF29">
    <property type="entry name" value="TRIPEPTIDYL AMINOPEPTIDASE"/>
    <property type="match status" value="1"/>
</dbReference>
<dbReference type="InterPro" id="IPR000073">
    <property type="entry name" value="AB_hydrolase_1"/>
</dbReference>
<keyword evidence="3 6" id="KW-0378">Hydrolase</keyword>
<accession>A0ABT6PVF9</accession>
<evidence type="ECO:0000256" key="3">
    <source>
        <dbReference type="ARBA" id="ARBA00022801"/>
    </source>
</evidence>
<dbReference type="PANTHER" id="PTHR43248">
    <property type="entry name" value="2-SUCCINYL-6-HYDROXY-2,4-CYCLOHEXADIENE-1-CARBOXYLATE SYNTHASE"/>
    <property type="match status" value="1"/>
</dbReference>
<dbReference type="InterPro" id="IPR029058">
    <property type="entry name" value="AB_hydrolase_fold"/>
</dbReference>
<proteinExistence type="inferred from homology"/>
<evidence type="ECO:0000313" key="6">
    <source>
        <dbReference type="EMBL" id="MDI2031990.1"/>
    </source>
</evidence>
<comment type="caution">
    <text evidence="6">The sequence shown here is derived from an EMBL/GenBank/DDBJ whole genome shotgun (WGS) entry which is preliminary data.</text>
</comment>
<dbReference type="Proteomes" id="UP001237595">
    <property type="component" value="Unassembled WGS sequence"/>
</dbReference>
<evidence type="ECO:0000259" key="5">
    <source>
        <dbReference type="Pfam" id="PF00561"/>
    </source>
</evidence>
<organism evidence="6 7">
    <name type="scientific">Saccharopolyspora ipomoeae</name>
    <dbReference type="NCBI Taxonomy" id="3042027"/>
    <lineage>
        <taxon>Bacteria</taxon>
        <taxon>Bacillati</taxon>
        <taxon>Actinomycetota</taxon>
        <taxon>Actinomycetes</taxon>
        <taxon>Pseudonocardiales</taxon>
        <taxon>Pseudonocardiaceae</taxon>
        <taxon>Saccharopolyspora</taxon>
    </lineage>
</organism>
<evidence type="ECO:0000256" key="4">
    <source>
        <dbReference type="SAM" id="SignalP"/>
    </source>
</evidence>
<sequence length="498" mass="53276">MTKKTAAAAALVLAVPLLGAAPAEAKPLAFGPCPFEGAECAELAVPLDERHPEDEIMISISRVRATGTPEEYRGALLVNPGGPGGSGLEYAVSKGAKLPEQVRRAYDIVGFDPRGVGRSAPLDCGDLGGLFQHPSPEPVPAGPDQERAHLDRLSAQARDCLRHNPNAAAMNTTSTARDMDRIRDALGEEELNFLGVSYGTYLGAAYAHEFPENVGRMVLDSAVSPDRWHDFDVLQAHAMLHQRDILFDWIAARPDLGLGTTREEVRDTYTRARASLSSADDDFGAGSRNAFGAGARNAFGAGAQNAFGAGEFDNLVYKTLSRTERWRPFAEALRTYVGSGSTEALEPALPEPDPESRNYEAALRTVKCNDSARPTPEEVLADIRALRAADPHPILTGLEATTCAFWPNPAEPARLGHPDMPPVLLTQADHDPTTPLPGARRMQALLPGSRMITARNTYSHGVVASQNLPCVDDPTATYLLTGQLPVRNTTCPGPGLPT</sequence>
<dbReference type="Gene3D" id="3.40.50.1820">
    <property type="entry name" value="alpha/beta hydrolase"/>
    <property type="match status" value="2"/>
</dbReference>
<dbReference type="InterPro" id="IPR051601">
    <property type="entry name" value="Serine_prot/Carboxylest_S33"/>
</dbReference>
<gene>
    <name evidence="6" type="ORF">QFW96_25435</name>
</gene>
<keyword evidence="7" id="KW-1185">Reference proteome</keyword>
<dbReference type="RefSeq" id="WP_281458252.1">
    <property type="nucleotide sequence ID" value="NZ_JASAOF010000023.1"/>
</dbReference>
<feature type="domain" description="AB hydrolase-1" evidence="5">
    <location>
        <begin position="75"/>
        <end position="453"/>
    </location>
</feature>
<evidence type="ECO:0000256" key="1">
    <source>
        <dbReference type="ARBA" id="ARBA00010088"/>
    </source>
</evidence>